<dbReference type="AlphaFoldDB" id="A0A0K9NLI3"/>
<proteinExistence type="predicted"/>
<organism evidence="2 3">
    <name type="scientific">Zostera marina</name>
    <name type="common">Eelgrass</name>
    <dbReference type="NCBI Taxonomy" id="29655"/>
    <lineage>
        <taxon>Eukaryota</taxon>
        <taxon>Viridiplantae</taxon>
        <taxon>Streptophyta</taxon>
        <taxon>Embryophyta</taxon>
        <taxon>Tracheophyta</taxon>
        <taxon>Spermatophyta</taxon>
        <taxon>Magnoliopsida</taxon>
        <taxon>Liliopsida</taxon>
        <taxon>Zosteraceae</taxon>
        <taxon>Zostera</taxon>
    </lineage>
</organism>
<comment type="caution">
    <text evidence="2">The sequence shown here is derived from an EMBL/GenBank/DDBJ whole genome shotgun (WGS) entry which is preliminary data.</text>
</comment>
<feature type="compositionally biased region" description="Basic and acidic residues" evidence="1">
    <location>
        <begin position="294"/>
        <end position="304"/>
    </location>
</feature>
<evidence type="ECO:0000313" key="2">
    <source>
        <dbReference type="EMBL" id="KMZ57478.1"/>
    </source>
</evidence>
<dbReference type="PANTHER" id="PTHR33477">
    <property type="entry name" value="P-LOOP NTPASE DOMAIN-CONTAINING PROTEIN LPA1 HOMOLOG 1"/>
    <property type="match status" value="1"/>
</dbReference>
<feature type="compositionally biased region" description="Polar residues" evidence="1">
    <location>
        <begin position="309"/>
        <end position="321"/>
    </location>
</feature>
<accession>A0A0K9NLI3</accession>
<dbReference type="GO" id="GO:0016301">
    <property type="term" value="F:kinase activity"/>
    <property type="evidence" value="ECO:0007669"/>
    <property type="project" value="UniProtKB-KW"/>
</dbReference>
<dbReference type="Pfam" id="PF13238">
    <property type="entry name" value="AAA_18"/>
    <property type="match status" value="1"/>
</dbReference>
<gene>
    <name evidence="2" type="ORF">ZOSMA_85G00400</name>
</gene>
<dbReference type="Proteomes" id="UP000036987">
    <property type="component" value="Unassembled WGS sequence"/>
</dbReference>
<protein>
    <submittedName>
        <fullName evidence="2">2-phosphoglycerate kinase, putative, expressed</fullName>
    </submittedName>
</protein>
<sequence length="461" mass="51868">MEITKGKAAMVSVDTSEGKNETSTATSSLPPAVTLQTRNTSSKYDFVKVKVWLGENADHYYVLSRFLLSRTLTVTKIPNHVAVKIALELKKLLIDNSLLDVSQSDLEANLFKLMERRGFGEEYINRYKMMTRFHHQRVPLVILVCGTACSGKSTIATQLAQRLNLPNVLQTDMVYELLRTSTDAPLVSTPVWARDFNSSEEFITEFCRECRIVRKGLAGDLKKAMKDGKPIIIEGIHLNPSIYLMDEDNRDIDKLDSEKNSGDLQKEDNTISQTKNNLENSTVNESFQSLTLNDADRQNKKEESESSSYTECIQVNHQLPATANPDDPASNGKSTEDQGINSKQSEDTLVNNSKHLKNSAKPIIVPIILKMAEFDHKALLEEWISTRTFGDKCLDQDQQKLISNLKTIQDYLCSFETQGSTVLNISATTFPQTLDWLHSYLLQCIERGVTSFSNPMYSKDS</sequence>
<dbReference type="InterPro" id="IPR027417">
    <property type="entry name" value="P-loop_NTPase"/>
</dbReference>
<keyword evidence="3" id="KW-1185">Reference proteome</keyword>
<dbReference type="STRING" id="29655.A0A0K9NLI3"/>
<dbReference type="Gene3D" id="3.40.50.300">
    <property type="entry name" value="P-loop containing nucleotide triphosphate hydrolases"/>
    <property type="match status" value="1"/>
</dbReference>
<name>A0A0K9NLI3_ZOSMR</name>
<dbReference type="OMA" id="IYFMDEE"/>
<dbReference type="EMBL" id="LFYR01002060">
    <property type="protein sequence ID" value="KMZ57478.1"/>
    <property type="molecule type" value="Genomic_DNA"/>
</dbReference>
<evidence type="ECO:0000313" key="3">
    <source>
        <dbReference type="Proteomes" id="UP000036987"/>
    </source>
</evidence>
<evidence type="ECO:0000256" key="1">
    <source>
        <dbReference type="SAM" id="MobiDB-lite"/>
    </source>
</evidence>
<feature type="compositionally biased region" description="Polar residues" evidence="1">
    <location>
        <begin position="21"/>
        <end position="31"/>
    </location>
</feature>
<feature type="region of interest" description="Disordered" evidence="1">
    <location>
        <begin position="1"/>
        <end position="31"/>
    </location>
</feature>
<dbReference type="OrthoDB" id="271259at2759"/>
<keyword evidence="2" id="KW-0418">Kinase</keyword>
<keyword evidence="2" id="KW-0808">Transferase</keyword>
<feature type="compositionally biased region" description="Polar residues" evidence="1">
    <location>
        <begin position="331"/>
        <end position="353"/>
    </location>
</feature>
<dbReference type="PANTHER" id="PTHR33477:SF2">
    <property type="entry name" value="2-PHOSPHOGLYCERATE KINASE"/>
    <property type="match status" value="1"/>
</dbReference>
<feature type="region of interest" description="Disordered" evidence="1">
    <location>
        <begin position="254"/>
        <end position="353"/>
    </location>
</feature>
<feature type="compositionally biased region" description="Polar residues" evidence="1">
    <location>
        <begin position="270"/>
        <end position="292"/>
    </location>
</feature>
<dbReference type="SUPFAM" id="SSF52540">
    <property type="entry name" value="P-loop containing nucleoside triphosphate hydrolases"/>
    <property type="match status" value="1"/>
</dbReference>
<reference evidence="3" key="1">
    <citation type="journal article" date="2016" name="Nature">
        <title>The genome of the seagrass Zostera marina reveals angiosperm adaptation to the sea.</title>
        <authorList>
            <person name="Olsen J.L."/>
            <person name="Rouze P."/>
            <person name="Verhelst B."/>
            <person name="Lin Y.-C."/>
            <person name="Bayer T."/>
            <person name="Collen J."/>
            <person name="Dattolo E."/>
            <person name="De Paoli E."/>
            <person name="Dittami S."/>
            <person name="Maumus F."/>
            <person name="Michel G."/>
            <person name="Kersting A."/>
            <person name="Lauritano C."/>
            <person name="Lohaus R."/>
            <person name="Toepel M."/>
            <person name="Tonon T."/>
            <person name="Vanneste K."/>
            <person name="Amirebrahimi M."/>
            <person name="Brakel J."/>
            <person name="Bostroem C."/>
            <person name="Chovatia M."/>
            <person name="Grimwood J."/>
            <person name="Jenkins J.W."/>
            <person name="Jueterbock A."/>
            <person name="Mraz A."/>
            <person name="Stam W.T."/>
            <person name="Tice H."/>
            <person name="Bornberg-Bauer E."/>
            <person name="Green P.J."/>
            <person name="Pearson G.A."/>
            <person name="Procaccini G."/>
            <person name="Duarte C.M."/>
            <person name="Schmutz J."/>
            <person name="Reusch T.B.H."/>
            <person name="Van de Peer Y."/>
        </authorList>
    </citation>
    <scope>NUCLEOTIDE SEQUENCE [LARGE SCALE GENOMIC DNA]</scope>
    <source>
        <strain evidence="3">cv. Finnish</strain>
    </source>
</reference>
<feature type="compositionally biased region" description="Basic and acidic residues" evidence="1">
    <location>
        <begin position="254"/>
        <end position="269"/>
    </location>
</feature>